<protein>
    <submittedName>
        <fullName evidence="1">Uncharacterized protein</fullName>
    </submittedName>
</protein>
<name>A0A644YCL3_9ZZZZ</name>
<comment type="caution">
    <text evidence="1">The sequence shown here is derived from an EMBL/GenBank/DDBJ whole genome shotgun (WGS) entry which is preliminary data.</text>
</comment>
<reference evidence="1" key="1">
    <citation type="submission" date="2019-08" db="EMBL/GenBank/DDBJ databases">
        <authorList>
            <person name="Kucharzyk K."/>
            <person name="Murdoch R.W."/>
            <person name="Higgins S."/>
            <person name="Loffler F."/>
        </authorList>
    </citation>
    <scope>NUCLEOTIDE SEQUENCE</scope>
</reference>
<dbReference type="EMBL" id="VSSQ01004720">
    <property type="protein sequence ID" value="MPM26382.1"/>
    <property type="molecule type" value="Genomic_DNA"/>
</dbReference>
<sequence length="128" mass="14566">MLFPPTVTEQVLHPYETTVGQNALLELEQTAVLTEEVTFLQPEIVEDQLVVQTRYIDAQNRCDQQDCKNDGSLGNSCHWNWMCVTVEQRLPSLTNHRRKIADMYLPVSVALCGEMSVQQFRNPSGRTA</sequence>
<organism evidence="1">
    <name type="scientific">bioreactor metagenome</name>
    <dbReference type="NCBI Taxonomy" id="1076179"/>
    <lineage>
        <taxon>unclassified sequences</taxon>
        <taxon>metagenomes</taxon>
        <taxon>ecological metagenomes</taxon>
    </lineage>
</organism>
<gene>
    <name evidence="1" type="ORF">SDC9_72883</name>
</gene>
<dbReference type="AlphaFoldDB" id="A0A644YCL3"/>
<accession>A0A644YCL3</accession>
<proteinExistence type="predicted"/>
<evidence type="ECO:0000313" key="1">
    <source>
        <dbReference type="EMBL" id="MPM26382.1"/>
    </source>
</evidence>